<dbReference type="InterPro" id="IPR050557">
    <property type="entry name" value="RTX_toxin/Mannuronan_C5-epim"/>
</dbReference>
<dbReference type="InterPro" id="IPR001190">
    <property type="entry name" value="SRCR"/>
</dbReference>
<evidence type="ECO:0000256" key="6">
    <source>
        <dbReference type="SAM" id="SignalP"/>
    </source>
</evidence>
<dbReference type="CDD" id="cd00033">
    <property type="entry name" value="CCP"/>
    <property type="match status" value="3"/>
</dbReference>
<dbReference type="SMART" id="SM00032">
    <property type="entry name" value="CCP"/>
    <property type="match status" value="3"/>
</dbReference>
<comment type="caution">
    <text evidence="4">Lacks conserved residue(s) required for the propagation of feature annotation.</text>
</comment>
<protein>
    <submittedName>
        <fullName evidence="9">Uncharacterized protein</fullName>
    </submittedName>
</protein>
<proteinExistence type="predicted"/>
<evidence type="ECO:0000256" key="5">
    <source>
        <dbReference type="PROSITE-ProRule" id="PRU00302"/>
    </source>
</evidence>
<dbReference type="InterPro" id="IPR018511">
    <property type="entry name" value="Hemolysin-typ_Ca-bd_CS"/>
</dbReference>
<dbReference type="InterPro" id="IPR035976">
    <property type="entry name" value="Sushi/SCR/CCP_sf"/>
</dbReference>
<evidence type="ECO:0000259" key="8">
    <source>
        <dbReference type="PROSITE" id="PS50923"/>
    </source>
</evidence>
<name>A0ABN8R6L0_9CNID</name>
<dbReference type="SUPFAM" id="SSF57535">
    <property type="entry name" value="Complement control module/SCR domain"/>
    <property type="match status" value="2"/>
</dbReference>
<dbReference type="Pfam" id="PF00084">
    <property type="entry name" value="Sushi"/>
    <property type="match status" value="1"/>
</dbReference>
<evidence type="ECO:0000256" key="1">
    <source>
        <dbReference type="ARBA" id="ARBA00004613"/>
    </source>
</evidence>
<evidence type="ECO:0000313" key="10">
    <source>
        <dbReference type="Proteomes" id="UP001159405"/>
    </source>
</evidence>
<dbReference type="PROSITE" id="PS00330">
    <property type="entry name" value="HEMOLYSIN_CALCIUM"/>
    <property type="match status" value="3"/>
</dbReference>
<accession>A0ABN8R6L0</accession>
<comment type="caution">
    <text evidence="9">The sequence shown here is derived from an EMBL/GenBank/DDBJ whole genome shotgun (WGS) entry which is preliminary data.</text>
</comment>
<feature type="domain" description="Sushi" evidence="8">
    <location>
        <begin position="2168"/>
        <end position="2224"/>
    </location>
</feature>
<evidence type="ECO:0000313" key="9">
    <source>
        <dbReference type="EMBL" id="CAH3173971.1"/>
    </source>
</evidence>
<sequence>MGVGVVNLFFLAAFVFLNSAPDTAGHQISTLQENPFAVANPKTDIEIVQEYLDRKVVEEKVRETWGQLMTSTPRAVTETNTRAGKRVTFENTGQLSLKEAFQYMQFYPLLYGDETKPTEFRVPIGADEQRFKLANEAGGTFSLKAVRSGGRVVDLSNLQGASDTLSDPNLKNPLRNTIPDWSSQALDAKLNNQPDFDAVLQTHDTTGTVSQSEQDEAFRATRDVLVGTAVQKNTLAGLNPSPANWLQTTSRDIDTKMEGVDEELSQAIADEGETKLKFELTQSILKDSQKAINEWDKLKQTDVSATSSTKIVEEETVGTGKSKHLEVTVHETDKVSMKEVFKLLQFYPELYPNQGNKQTRFEVPIGGEESKFRLSKAPRGVNQILVHTNDADWPGTTRRGRKGKGGVWAPDYDTMVDDVLKRFPNRDRLANAMLDSVDNDLESQPDFSKKLKISGKSKESADTKRATVEFMVVSMVAEAAQPADEFKTKFIKDLAKTIRDQKSFPEAKDIPNLAKLKGKKSGRSPAMDEVVDGMLKNVGRKRKRIDEVFSKDEFPVRKRGGTRQGRVLVHKQGSETVPSYLIRKRAAGDHDGEVIARKVARYCTGTRRRRKRFACSLNDRDSTVVDEDSIKVDEDKVEFDVADRRNAKEREHVQLEVSPDELATPKLIKDNLSKSRRTGASEAYSKVNKGLAVHGLIFSVLGAVNYFEEGDNLRGAISVAQSAHTLGGLTGLNEIVSKVGKRVLSSAAKGLAKGLNLEKGLERLSTKLERFAERGVGELLGDIPVVGLAFDVYFIEQDIEQIANLNLNDPEDLKLLPLRVIDLALDVSTTVLSLVGTFCPEAEVVTEPLVIVLSIIRMAIDDFYIDIMAEMEKINWKSPWAGLEFLGALVKGFLEGAADFLTGGLRRQMENYRKQVEYDKKLLRDLKNPDNYYTIVANKQGGGETIDFTSGRLSSFGGYINFRLHDNNRATLEIGDVSGSQSTIRKTFTVGSNLKDIVLGIGESRSFTYKHETAKLWFVIPIKSYDVICGANLHEKSVYGTYYGNSNNNTFYAVQNPKPTTKPPGKENQDCNFGNLNLKFVTGNYHYNLYGRGGSDTFYLGPEMSTVTGGSESDLYIIQSDGGKTIIDNFAEDNKRDIIVINVAFDSIQCHQSRADLDVSYSMSHHIRIKNWFVPGDPTYYRHVSFRSLDGVIFVPKQTLNSEDIHAVRCVAVALDFGAAKTAQTVLLNTTKYSQVKQVSGSNSSDTIIGNDVNNVLEGGRGADHLTGGKDEDTYIIRESEGCDVINNNADDFLNTTDIVVFDVPFDRIEVQIQDNDLSVTDRDNAQSSCFTITNWTIGFRYRHILFTSKDHVVFNVSTSEDDSVMKVPIMLDYKTSTSGVCVDLSNSPSPTCVKPAGYTNIATVSDSPYNDRVVGNAQTNFLSCTGGEDFLEGGEGTDNYVVKKTCQKATINNYDGRKKVDLVYIEETFLNLQPQRNNKDLKVLSSHGTPTVVLRNWFNSSYNQHLGIRTIDGITLRIDNATGTFEPYEVSKDPAECQCTDAGCDRGIIEYNLTSDPWKHVARFELKSSHCSYKIYGNELNNYLDPGAGNGYNYQHLEGKNGSDTYVFKHGYGEFNEINNYAEDGKADVLQIGTDFDDIHVYFHGQNDVILASNTRPSSLSVLILDYFRGHKYQHLQVISEDKIVFNISKNYPYREIIAVDRRIIDSPQNIDPQKNSLIAAALDFRGSLTASNNLTGSNTTLEIEGGAQDDILRGGQQGTIFDGKQGNDTIYGGAGNDIIFGGDGDDVIFTGNGDDYIYGGNGADNINGGNGSDTLAFKGDGFLRQGVTVDLNIGFGQQADAEGDIYTSIENVYGTIHDDFLIGSDSDNKLYGLEGNDTLAPLGGADKLVGGEGEDLYLLDKASGLKIIDNYADDKVEDTLSLTHLNSTNVCIFLVGDDLHIQDNTSDLAAVLFHGELLTVIISNWNVNETYKHVKVLFNDTIWESFALSGIGTILDKLEESANFIENGTNLEVVTVRGDNVSLSWNQNSELLAHPQTELFLVHFKQDEPTSLEKIQVESQTSLTVSSLNASSHYVFALALTKCNGTIAVSHTLITYGLQRSCPTARVPNSNAEYTPSTSALAPAHGTIASVNCNTGYNIERDENQLNTTCLDQEWIPSLPICKRIKQCPVLTKPTNGEISTNGHDEGSKAYFVCHKGFVLNGSRERTCVYESWDGSDPNCLPLSCPSPPPINNGSYEPCDYIKHTKTYGTISTPLEGYCVKLECDNLYLPSHVFHGKTYLPRWESDWEIPQGGRVCSDGKWIGYVDDTCELTIRLVNVNNQWSKTSGFLQLWKNGAWTNPTSTPAQNILNLSCKSAGINDPSNVRHSTSNSRIRVTCSKLRLTQPMPTMYEGRVEVLTDDGWEGVCVTETGAAAKTASSEICDELGFNFKTAVVSISTGWTDHRLQCSAGNSRCSLQAHRQNCGKMVRCRQRCTNNYPVPHGYPDCTGKYEDDTCTVHCNNDYKRFGDSQVYCKGGVWTRQNGQAASSNCKYIPTLAGDDIARLVRDNSGKSINSMAIFLRNHLVNTYPTQYWVVTVYRDVTGYDKHAFIGASSRISYKFRHHGFNYVVTRYPKHSARSPGVSISSVVGSITGDDAKRVRDSIKSKFQARGLTYTSIHVVKRRWKGWWWDTYGMTLTTSPNILSRNFFWREFSNVIVIVVAPY</sequence>
<feature type="domain" description="SRCR" evidence="7">
    <location>
        <begin position="2382"/>
        <end position="2502"/>
    </location>
</feature>
<dbReference type="PANTHER" id="PTHR38340:SF1">
    <property type="entry name" value="S-LAYER PROTEIN"/>
    <property type="match status" value="1"/>
</dbReference>
<keyword evidence="5" id="KW-0768">Sushi</keyword>
<evidence type="ECO:0000259" key="7">
    <source>
        <dbReference type="PROSITE" id="PS50287"/>
    </source>
</evidence>
<dbReference type="Gene3D" id="2.150.10.10">
    <property type="entry name" value="Serralysin-like metalloprotease, C-terminal"/>
    <property type="match status" value="4"/>
</dbReference>
<dbReference type="PANTHER" id="PTHR38340">
    <property type="entry name" value="S-LAYER PROTEIN"/>
    <property type="match status" value="1"/>
</dbReference>
<keyword evidence="10" id="KW-1185">Reference proteome</keyword>
<feature type="domain" description="Sushi" evidence="8">
    <location>
        <begin position="2102"/>
        <end position="2166"/>
    </location>
</feature>
<keyword evidence="2" id="KW-0964">Secreted</keyword>
<dbReference type="InterPro" id="IPR011049">
    <property type="entry name" value="Serralysin-like_metalloprot_C"/>
</dbReference>
<dbReference type="PRINTS" id="PR00313">
    <property type="entry name" value="CABNDNGRPT"/>
</dbReference>
<organism evidence="9 10">
    <name type="scientific">Porites lobata</name>
    <dbReference type="NCBI Taxonomy" id="104759"/>
    <lineage>
        <taxon>Eukaryota</taxon>
        <taxon>Metazoa</taxon>
        <taxon>Cnidaria</taxon>
        <taxon>Anthozoa</taxon>
        <taxon>Hexacorallia</taxon>
        <taxon>Scleractinia</taxon>
        <taxon>Fungiina</taxon>
        <taxon>Poritidae</taxon>
        <taxon>Porites</taxon>
    </lineage>
</organism>
<gene>
    <name evidence="9" type="ORF">PLOB_00014482</name>
</gene>
<dbReference type="EMBL" id="CALNXK010000186">
    <property type="protein sequence ID" value="CAH3173971.1"/>
    <property type="molecule type" value="Genomic_DNA"/>
</dbReference>
<feature type="signal peptide" evidence="6">
    <location>
        <begin position="1"/>
        <end position="25"/>
    </location>
</feature>
<keyword evidence="3" id="KW-1015">Disulfide bond</keyword>
<keyword evidence="6" id="KW-0732">Signal</keyword>
<dbReference type="PROSITE" id="PS50923">
    <property type="entry name" value="SUSHI"/>
    <property type="match status" value="2"/>
</dbReference>
<dbReference type="Proteomes" id="UP001159405">
    <property type="component" value="Unassembled WGS sequence"/>
</dbReference>
<dbReference type="SUPFAM" id="SSF51120">
    <property type="entry name" value="beta-Roll"/>
    <property type="match status" value="6"/>
</dbReference>
<feature type="chain" id="PRO_5045358008" evidence="6">
    <location>
        <begin position="26"/>
        <end position="2705"/>
    </location>
</feature>
<dbReference type="InterPro" id="IPR001343">
    <property type="entry name" value="Hemolysn_Ca-bd"/>
</dbReference>
<dbReference type="InterPro" id="IPR013783">
    <property type="entry name" value="Ig-like_fold"/>
</dbReference>
<dbReference type="InterPro" id="IPR000436">
    <property type="entry name" value="Sushi_SCR_CCP_dom"/>
</dbReference>
<evidence type="ECO:0000256" key="4">
    <source>
        <dbReference type="PROSITE-ProRule" id="PRU00196"/>
    </source>
</evidence>
<dbReference type="Pfam" id="PF00353">
    <property type="entry name" value="HemolysinCabind"/>
    <property type="match status" value="4"/>
</dbReference>
<dbReference type="PROSITE" id="PS50287">
    <property type="entry name" value="SRCR_2"/>
    <property type="match status" value="1"/>
</dbReference>
<dbReference type="Gene3D" id="2.60.40.10">
    <property type="entry name" value="Immunoglobulins"/>
    <property type="match status" value="1"/>
</dbReference>
<comment type="subcellular location">
    <subcellularLocation>
        <location evidence="1">Secreted</location>
    </subcellularLocation>
</comment>
<reference evidence="9 10" key="1">
    <citation type="submission" date="2022-05" db="EMBL/GenBank/DDBJ databases">
        <authorList>
            <consortium name="Genoscope - CEA"/>
            <person name="William W."/>
        </authorList>
    </citation>
    <scope>NUCLEOTIDE SEQUENCE [LARGE SCALE GENOMIC DNA]</scope>
</reference>
<dbReference type="Gene3D" id="2.10.70.10">
    <property type="entry name" value="Complement Module, domain 1"/>
    <property type="match status" value="2"/>
</dbReference>
<evidence type="ECO:0000256" key="2">
    <source>
        <dbReference type="ARBA" id="ARBA00022525"/>
    </source>
</evidence>
<evidence type="ECO:0000256" key="3">
    <source>
        <dbReference type="ARBA" id="ARBA00023157"/>
    </source>
</evidence>